<sequence>MADCSKSVKSHCPQKKTFSHTKKKNEVHLCKTARCKNPHPLSGKDHQHNRHNDRTDTHIHHRQVLEEQVQGDMQALFQGDDDYNDYISHQSHQVNHQENHKELLLEFREVRKAQEDEFNHRALVLSFHVNSEAYVVLTNMAWKVKVTVQ</sequence>
<reference evidence="2" key="1">
    <citation type="submission" date="2019-10" db="EMBL/GenBank/DDBJ databases">
        <title>The sequence and de novo assembly of the wild yak genome.</title>
        <authorList>
            <person name="Liu Y."/>
        </authorList>
    </citation>
    <scope>NUCLEOTIDE SEQUENCE [LARGE SCALE GENOMIC DNA]</scope>
    <source>
        <strain evidence="2">WY2019</strain>
    </source>
</reference>
<feature type="region of interest" description="Disordered" evidence="1">
    <location>
        <begin position="1"/>
        <end position="23"/>
    </location>
</feature>
<dbReference type="EMBL" id="VBQZ03016018">
    <property type="protein sequence ID" value="MXR00127.1"/>
    <property type="molecule type" value="Genomic_DNA"/>
</dbReference>
<protein>
    <submittedName>
        <fullName evidence="2">Uncharacterized protein</fullName>
    </submittedName>
</protein>
<keyword evidence="3" id="KW-1185">Reference proteome</keyword>
<evidence type="ECO:0000313" key="3">
    <source>
        <dbReference type="Proteomes" id="UP000322234"/>
    </source>
</evidence>
<proteinExistence type="predicted"/>
<dbReference type="AlphaFoldDB" id="A0A6B0SJ54"/>
<comment type="caution">
    <text evidence="2">The sequence shown here is derived from an EMBL/GenBank/DDBJ whole genome shotgun (WGS) entry which is preliminary data.</text>
</comment>
<dbReference type="Proteomes" id="UP000322234">
    <property type="component" value="Unassembled WGS sequence"/>
</dbReference>
<accession>A0A6B0SJ54</accession>
<evidence type="ECO:0000256" key="1">
    <source>
        <dbReference type="SAM" id="MobiDB-lite"/>
    </source>
</evidence>
<evidence type="ECO:0000313" key="2">
    <source>
        <dbReference type="EMBL" id="MXR00127.1"/>
    </source>
</evidence>
<name>A0A6B0SJ54_9CETA</name>
<feature type="compositionally biased region" description="Basic residues" evidence="1">
    <location>
        <begin position="8"/>
        <end position="23"/>
    </location>
</feature>
<gene>
    <name evidence="2" type="ORF">E5288_WYG018210</name>
</gene>
<organism evidence="2 3">
    <name type="scientific">Bos mutus</name>
    <name type="common">wild yak</name>
    <dbReference type="NCBI Taxonomy" id="72004"/>
    <lineage>
        <taxon>Eukaryota</taxon>
        <taxon>Metazoa</taxon>
        <taxon>Chordata</taxon>
        <taxon>Craniata</taxon>
        <taxon>Vertebrata</taxon>
        <taxon>Euteleostomi</taxon>
        <taxon>Mammalia</taxon>
        <taxon>Eutheria</taxon>
        <taxon>Laurasiatheria</taxon>
        <taxon>Artiodactyla</taxon>
        <taxon>Ruminantia</taxon>
        <taxon>Pecora</taxon>
        <taxon>Bovidae</taxon>
        <taxon>Bovinae</taxon>
        <taxon>Bos</taxon>
    </lineage>
</organism>